<dbReference type="STRING" id="35128.B8C1R3"/>
<comment type="similarity">
    <text evidence="3">Belongs to the class-II aminoacyl-tRNA synthetase family. Phe-tRNA synthetase alpha subunit type 2 subfamily.</text>
</comment>
<dbReference type="InterPro" id="IPR004529">
    <property type="entry name" value="Phe-tRNA-synth_IIc_asu"/>
</dbReference>
<evidence type="ECO:0000313" key="18">
    <source>
        <dbReference type="Proteomes" id="UP000001449"/>
    </source>
</evidence>
<dbReference type="AlphaFoldDB" id="B8C1R3"/>
<dbReference type="OMA" id="QIEGWVM"/>
<dbReference type="GO" id="GO:0000049">
    <property type="term" value="F:tRNA binding"/>
    <property type="evidence" value="ECO:0007669"/>
    <property type="project" value="InterPro"/>
</dbReference>
<dbReference type="PROSITE" id="PS50862">
    <property type="entry name" value="AA_TRNA_LIGASE_II"/>
    <property type="match status" value="1"/>
</dbReference>
<evidence type="ECO:0000256" key="4">
    <source>
        <dbReference type="ARBA" id="ARBA00011209"/>
    </source>
</evidence>
<keyword evidence="18" id="KW-1185">Reference proteome</keyword>
<dbReference type="GO" id="GO:0046872">
    <property type="term" value="F:metal ion binding"/>
    <property type="evidence" value="ECO:0007669"/>
    <property type="project" value="UniProtKB-KW"/>
</dbReference>
<dbReference type="NCBIfam" id="TIGR00468">
    <property type="entry name" value="pheS"/>
    <property type="match status" value="1"/>
</dbReference>
<sequence length="506" mass="56665">MDAETAILTALSTSPDASIPDTLVFAEAHSLSHNTIVGTSKSLSTDAYISLSELSSQFYTLTTEAESILANGSQECIVIAALIAAGEDGLSMTDLQNGVGKDVCKIGMGNCLKNKWARKEKDGRLVAQVEGVEDEVKVLLGKLKEGGGGADVLDDKAIAILKRRKLITLVTRKSYTIIRGPSYAPQRVKKAADLTKELLDSGKWKDTPFKEYNFATLGESVGGGYLHPLLKVRAEFRKILMEMGFHEMPTNKWVESSFWNFDSLFQPQSHPARDAHDTFFIKEPAQTVSVPEEYYERVKTMHEVGGSGSIGYRYDFKREEAFKNLLRTHTTAISSQMLYKLANQEGGFKPARYFSIDRVFRNETMDATHLCEFHQVEGLVADYNLSLGDLIGTIETFFRKIGITKLRFKPAFNPYTEPSMEIFGYHPDLKKWTEIGNSGMFRPEMLAPMGLPENVRVIAWGLSLERPTMIKYRIDNIRNLFGHKVDMGMTKNAPVCRFDEAEEEAQ</sequence>
<dbReference type="Proteomes" id="UP000001449">
    <property type="component" value="Chromosome 5"/>
</dbReference>
<name>B8C1R3_THAPS</name>
<reference evidence="17 18" key="1">
    <citation type="journal article" date="2004" name="Science">
        <title>The genome of the diatom Thalassiosira pseudonana: ecology, evolution, and metabolism.</title>
        <authorList>
            <person name="Armbrust E.V."/>
            <person name="Berges J.A."/>
            <person name="Bowler C."/>
            <person name="Green B.R."/>
            <person name="Martinez D."/>
            <person name="Putnam N.H."/>
            <person name="Zhou S."/>
            <person name="Allen A.E."/>
            <person name="Apt K.E."/>
            <person name="Bechner M."/>
            <person name="Brzezinski M.A."/>
            <person name="Chaal B.K."/>
            <person name="Chiovitti A."/>
            <person name="Davis A.K."/>
            <person name="Demarest M.S."/>
            <person name="Detter J.C."/>
            <person name="Glavina T."/>
            <person name="Goodstein D."/>
            <person name="Hadi M.Z."/>
            <person name="Hellsten U."/>
            <person name="Hildebrand M."/>
            <person name="Jenkins B.D."/>
            <person name="Jurka J."/>
            <person name="Kapitonov V.V."/>
            <person name="Kroger N."/>
            <person name="Lau W.W."/>
            <person name="Lane T.W."/>
            <person name="Larimer F.W."/>
            <person name="Lippmeier J.C."/>
            <person name="Lucas S."/>
            <person name="Medina M."/>
            <person name="Montsant A."/>
            <person name="Obornik M."/>
            <person name="Parker M.S."/>
            <person name="Palenik B."/>
            <person name="Pazour G.J."/>
            <person name="Richardson P.M."/>
            <person name="Rynearson T.A."/>
            <person name="Saito M.A."/>
            <person name="Schwartz D.C."/>
            <person name="Thamatrakoln K."/>
            <person name="Valentin K."/>
            <person name="Vardi A."/>
            <person name="Wilkerson F.P."/>
            <person name="Rokhsar D.S."/>
        </authorList>
    </citation>
    <scope>NUCLEOTIDE SEQUENCE [LARGE SCALE GENOMIC DNA]</scope>
    <source>
        <strain evidence="17 18">CCMP1335</strain>
    </source>
</reference>
<dbReference type="InterPro" id="IPR006195">
    <property type="entry name" value="aa-tRNA-synth_II"/>
</dbReference>
<comment type="subunit">
    <text evidence="4">Tetramer of two alpha and two beta subunits.</text>
</comment>
<dbReference type="GO" id="GO:0005737">
    <property type="term" value="C:cytoplasm"/>
    <property type="evidence" value="ECO:0000318"/>
    <property type="project" value="GO_Central"/>
</dbReference>
<dbReference type="RefSeq" id="XP_002290513.1">
    <property type="nucleotide sequence ID" value="XM_002290477.1"/>
</dbReference>
<dbReference type="EMBL" id="CM000642">
    <property type="protein sequence ID" value="EED92265.1"/>
    <property type="molecule type" value="Genomic_DNA"/>
</dbReference>
<evidence type="ECO:0000313" key="17">
    <source>
        <dbReference type="EMBL" id="EED92265.1"/>
    </source>
</evidence>
<organism evidence="17 18">
    <name type="scientific">Thalassiosira pseudonana</name>
    <name type="common">Marine diatom</name>
    <name type="synonym">Cyclotella nana</name>
    <dbReference type="NCBI Taxonomy" id="35128"/>
    <lineage>
        <taxon>Eukaryota</taxon>
        <taxon>Sar</taxon>
        <taxon>Stramenopiles</taxon>
        <taxon>Ochrophyta</taxon>
        <taxon>Bacillariophyta</taxon>
        <taxon>Coscinodiscophyceae</taxon>
        <taxon>Thalassiosirophycidae</taxon>
        <taxon>Thalassiosirales</taxon>
        <taxon>Thalassiosiraceae</taxon>
        <taxon>Thalassiosira</taxon>
    </lineage>
</organism>
<dbReference type="PANTHER" id="PTHR11538">
    <property type="entry name" value="PHENYLALANYL-TRNA SYNTHETASE"/>
    <property type="match status" value="1"/>
</dbReference>
<comment type="catalytic activity">
    <reaction evidence="15">
        <text>tRNA(Phe) + L-phenylalanine + ATP = L-phenylalanyl-tRNA(Phe) + AMP + diphosphate + H(+)</text>
        <dbReference type="Rhea" id="RHEA:19413"/>
        <dbReference type="Rhea" id="RHEA-COMP:9668"/>
        <dbReference type="Rhea" id="RHEA-COMP:9699"/>
        <dbReference type="ChEBI" id="CHEBI:15378"/>
        <dbReference type="ChEBI" id="CHEBI:30616"/>
        <dbReference type="ChEBI" id="CHEBI:33019"/>
        <dbReference type="ChEBI" id="CHEBI:58095"/>
        <dbReference type="ChEBI" id="CHEBI:78442"/>
        <dbReference type="ChEBI" id="CHEBI:78531"/>
        <dbReference type="ChEBI" id="CHEBI:456215"/>
        <dbReference type="EC" id="6.1.1.20"/>
    </reaction>
</comment>
<dbReference type="PANTHER" id="PTHR11538:SF40">
    <property type="entry name" value="PHENYLALANINE--TRNA LIGASE ALPHA SUBUNIT"/>
    <property type="match status" value="1"/>
</dbReference>
<dbReference type="KEGG" id="tps:THAPSDRAFT_25960"/>
<dbReference type="Gene3D" id="3.30.930.10">
    <property type="entry name" value="Bira Bifunctional Protein, Domain 2"/>
    <property type="match status" value="1"/>
</dbReference>
<keyword evidence="9" id="KW-0547">Nucleotide-binding</keyword>
<dbReference type="Gene3D" id="3.30.1370.240">
    <property type="match status" value="1"/>
</dbReference>
<evidence type="ECO:0000256" key="3">
    <source>
        <dbReference type="ARBA" id="ARBA00006703"/>
    </source>
</evidence>
<gene>
    <name evidence="17" type="ORF">THAPSDRAFT_25960</name>
</gene>
<dbReference type="GO" id="GO:0009328">
    <property type="term" value="C:phenylalanine-tRNA ligase complex"/>
    <property type="evidence" value="ECO:0000318"/>
    <property type="project" value="GO_Central"/>
</dbReference>
<keyword evidence="8" id="KW-0479">Metal-binding</keyword>
<keyword evidence="6" id="KW-0963">Cytoplasm</keyword>
<dbReference type="FunFam" id="3.30.930.10:FF:000033">
    <property type="entry name" value="Phenylalanine--tRNA ligase alpha subunit"/>
    <property type="match status" value="1"/>
</dbReference>
<accession>B8C1R3</accession>
<evidence type="ECO:0000256" key="8">
    <source>
        <dbReference type="ARBA" id="ARBA00022723"/>
    </source>
</evidence>
<keyword evidence="12" id="KW-0648">Protein biosynthesis</keyword>
<dbReference type="GeneID" id="7447265"/>
<dbReference type="InParanoid" id="B8C1R3"/>
<evidence type="ECO:0000256" key="9">
    <source>
        <dbReference type="ARBA" id="ARBA00022741"/>
    </source>
</evidence>
<dbReference type="PaxDb" id="35128-Thaps25960"/>
<comment type="subcellular location">
    <subcellularLocation>
        <location evidence="2">Cytoplasm</location>
    </subcellularLocation>
</comment>
<dbReference type="InterPro" id="IPR002319">
    <property type="entry name" value="Phenylalanyl-tRNA_Synthase"/>
</dbReference>
<dbReference type="Gene3D" id="1.10.10.2320">
    <property type="match status" value="1"/>
</dbReference>
<evidence type="ECO:0000256" key="14">
    <source>
        <dbReference type="ARBA" id="ARBA00030612"/>
    </source>
</evidence>
<dbReference type="HOGENOM" id="CLU_025086_2_2_1"/>
<evidence type="ECO:0000256" key="5">
    <source>
        <dbReference type="ARBA" id="ARBA00012814"/>
    </source>
</evidence>
<evidence type="ECO:0000256" key="7">
    <source>
        <dbReference type="ARBA" id="ARBA00022598"/>
    </source>
</evidence>
<dbReference type="Gene3D" id="1.10.10.2330">
    <property type="match status" value="1"/>
</dbReference>
<reference evidence="17 18" key="2">
    <citation type="journal article" date="2008" name="Nature">
        <title>The Phaeodactylum genome reveals the evolutionary history of diatom genomes.</title>
        <authorList>
            <person name="Bowler C."/>
            <person name="Allen A.E."/>
            <person name="Badger J.H."/>
            <person name="Grimwood J."/>
            <person name="Jabbari K."/>
            <person name="Kuo A."/>
            <person name="Maheswari U."/>
            <person name="Martens C."/>
            <person name="Maumus F."/>
            <person name="Otillar R.P."/>
            <person name="Rayko E."/>
            <person name="Salamov A."/>
            <person name="Vandepoele K."/>
            <person name="Beszteri B."/>
            <person name="Gruber A."/>
            <person name="Heijde M."/>
            <person name="Katinka M."/>
            <person name="Mock T."/>
            <person name="Valentin K."/>
            <person name="Verret F."/>
            <person name="Berges J.A."/>
            <person name="Brownlee C."/>
            <person name="Cadoret J.P."/>
            <person name="Chiovitti A."/>
            <person name="Choi C.J."/>
            <person name="Coesel S."/>
            <person name="De Martino A."/>
            <person name="Detter J.C."/>
            <person name="Durkin C."/>
            <person name="Falciatore A."/>
            <person name="Fournet J."/>
            <person name="Haruta M."/>
            <person name="Huysman M.J."/>
            <person name="Jenkins B.D."/>
            <person name="Jiroutova K."/>
            <person name="Jorgensen R.E."/>
            <person name="Joubert Y."/>
            <person name="Kaplan A."/>
            <person name="Kroger N."/>
            <person name="Kroth P.G."/>
            <person name="La Roche J."/>
            <person name="Lindquist E."/>
            <person name="Lommer M."/>
            <person name="Martin-Jezequel V."/>
            <person name="Lopez P.J."/>
            <person name="Lucas S."/>
            <person name="Mangogna M."/>
            <person name="McGinnis K."/>
            <person name="Medlin L.K."/>
            <person name="Montsant A."/>
            <person name="Oudot-Le Secq M.P."/>
            <person name="Napoli C."/>
            <person name="Obornik M."/>
            <person name="Parker M.S."/>
            <person name="Petit J.L."/>
            <person name="Porcel B.M."/>
            <person name="Poulsen N."/>
            <person name="Robison M."/>
            <person name="Rychlewski L."/>
            <person name="Rynearson T.A."/>
            <person name="Schmutz J."/>
            <person name="Shapiro H."/>
            <person name="Siaut M."/>
            <person name="Stanley M."/>
            <person name="Sussman M.R."/>
            <person name="Taylor A.R."/>
            <person name="Vardi A."/>
            <person name="von Dassow P."/>
            <person name="Vyverman W."/>
            <person name="Willis A."/>
            <person name="Wyrwicz L.S."/>
            <person name="Rokhsar D.S."/>
            <person name="Weissenbach J."/>
            <person name="Armbrust E.V."/>
            <person name="Green B.R."/>
            <person name="Van de Peer Y."/>
            <person name="Grigoriev I.V."/>
        </authorList>
    </citation>
    <scope>NUCLEOTIDE SEQUENCE [LARGE SCALE GENOMIC DNA]</scope>
    <source>
        <strain evidence="17 18">CCMP1335</strain>
    </source>
</reference>
<keyword evidence="10" id="KW-0067">ATP-binding</keyword>
<evidence type="ECO:0000256" key="10">
    <source>
        <dbReference type="ARBA" id="ARBA00022840"/>
    </source>
</evidence>
<dbReference type="Pfam" id="PF01409">
    <property type="entry name" value="tRNA-synt_2d"/>
    <property type="match status" value="1"/>
</dbReference>
<dbReference type="Pfam" id="PF18553">
    <property type="entry name" value="PheRS_DBD3"/>
    <property type="match status" value="1"/>
</dbReference>
<dbReference type="GO" id="GO:0004826">
    <property type="term" value="F:phenylalanine-tRNA ligase activity"/>
    <property type="evidence" value="ECO:0000318"/>
    <property type="project" value="GO_Central"/>
</dbReference>
<keyword evidence="11" id="KW-0460">Magnesium</keyword>
<dbReference type="GO" id="GO:0006432">
    <property type="term" value="P:phenylalanyl-tRNA aminoacylation"/>
    <property type="evidence" value="ECO:0000318"/>
    <property type="project" value="GO_Central"/>
</dbReference>
<dbReference type="FunCoup" id="B8C1R3">
    <property type="interactions" value="596"/>
</dbReference>
<evidence type="ECO:0000256" key="11">
    <source>
        <dbReference type="ARBA" id="ARBA00022842"/>
    </source>
</evidence>
<evidence type="ECO:0000256" key="6">
    <source>
        <dbReference type="ARBA" id="ARBA00022490"/>
    </source>
</evidence>
<keyword evidence="13" id="KW-0030">Aminoacyl-tRNA synthetase</keyword>
<evidence type="ECO:0000256" key="13">
    <source>
        <dbReference type="ARBA" id="ARBA00023146"/>
    </source>
</evidence>
<evidence type="ECO:0000256" key="15">
    <source>
        <dbReference type="ARBA" id="ARBA00049255"/>
    </source>
</evidence>
<dbReference type="SUPFAM" id="SSF55681">
    <property type="entry name" value="Class II aaRS and biotin synthetases"/>
    <property type="match status" value="1"/>
</dbReference>
<dbReference type="GO" id="GO:0005524">
    <property type="term" value="F:ATP binding"/>
    <property type="evidence" value="ECO:0007669"/>
    <property type="project" value="UniProtKB-KW"/>
</dbReference>
<protein>
    <recommendedName>
        <fullName evidence="5">phenylalanine--tRNA ligase</fullName>
        <ecNumber evidence="5">6.1.1.20</ecNumber>
    </recommendedName>
    <alternativeName>
        <fullName evidence="14">Phenylalanyl-tRNA synthetase alpha subunit</fullName>
    </alternativeName>
</protein>
<comment type="cofactor">
    <cofactor evidence="1">
        <name>Mg(2+)</name>
        <dbReference type="ChEBI" id="CHEBI:18420"/>
    </cofactor>
</comment>
<evidence type="ECO:0000256" key="1">
    <source>
        <dbReference type="ARBA" id="ARBA00001946"/>
    </source>
</evidence>
<dbReference type="NCBIfam" id="NF003210">
    <property type="entry name" value="PRK04172.1"/>
    <property type="match status" value="1"/>
</dbReference>
<feature type="domain" description="Aminoacyl-transfer RNA synthetases class-II family profile" evidence="16">
    <location>
        <begin position="231"/>
        <end position="494"/>
    </location>
</feature>
<evidence type="ECO:0000259" key="16">
    <source>
        <dbReference type="PROSITE" id="PS50862"/>
    </source>
</evidence>
<evidence type="ECO:0000256" key="12">
    <source>
        <dbReference type="ARBA" id="ARBA00022917"/>
    </source>
</evidence>
<proteinExistence type="inferred from homology"/>
<dbReference type="EC" id="6.1.1.20" evidence="5"/>
<dbReference type="InterPro" id="IPR040725">
    <property type="entry name" value="PheRS_DBD3"/>
</dbReference>
<dbReference type="eggNOG" id="KOG2784">
    <property type="taxonomic scope" value="Eukaryota"/>
</dbReference>
<keyword evidence="7 17" id="KW-0436">Ligase</keyword>
<dbReference type="CDD" id="cd00496">
    <property type="entry name" value="PheRS_alpha_core"/>
    <property type="match status" value="1"/>
</dbReference>
<dbReference type="InterPro" id="IPR045864">
    <property type="entry name" value="aa-tRNA-synth_II/BPL/LPL"/>
</dbReference>
<evidence type="ECO:0000256" key="2">
    <source>
        <dbReference type="ARBA" id="ARBA00004496"/>
    </source>
</evidence>